<accession>A0A388MC83</accession>
<keyword evidence="1" id="KW-0862">Zinc</keyword>
<dbReference type="CDD" id="cd22265">
    <property type="entry name" value="UDM1_RNF168"/>
    <property type="match status" value="1"/>
</dbReference>
<name>A0A388MC83_CHABU</name>
<dbReference type="Pfam" id="PF00098">
    <property type="entry name" value="zf-CCHC"/>
    <property type="match status" value="1"/>
</dbReference>
<protein>
    <recommendedName>
        <fullName evidence="3">CCHC-type domain-containing protein</fullName>
    </recommendedName>
</protein>
<keyword evidence="1" id="KW-0863">Zinc-finger</keyword>
<dbReference type="Gramene" id="GBG92115">
    <property type="protein sequence ID" value="GBG92115"/>
    <property type="gene ID" value="CBR_g54415"/>
</dbReference>
<dbReference type="GO" id="GO:0008270">
    <property type="term" value="F:zinc ion binding"/>
    <property type="evidence" value="ECO:0007669"/>
    <property type="project" value="UniProtKB-KW"/>
</dbReference>
<evidence type="ECO:0000259" key="3">
    <source>
        <dbReference type="PROSITE" id="PS50158"/>
    </source>
</evidence>
<evidence type="ECO:0000313" key="5">
    <source>
        <dbReference type="Proteomes" id="UP000265515"/>
    </source>
</evidence>
<dbReference type="EMBL" id="BFEA01001003">
    <property type="protein sequence ID" value="GBG92115.1"/>
    <property type="molecule type" value="Genomic_DNA"/>
</dbReference>
<gene>
    <name evidence="4" type="ORF">CBR_g54415</name>
</gene>
<feature type="compositionally biased region" description="Basic and acidic residues" evidence="2">
    <location>
        <begin position="271"/>
        <end position="285"/>
    </location>
</feature>
<dbReference type="AlphaFoldDB" id="A0A388MC83"/>
<reference evidence="4 5" key="1">
    <citation type="journal article" date="2018" name="Cell">
        <title>The Chara Genome: Secondary Complexity and Implications for Plant Terrestrialization.</title>
        <authorList>
            <person name="Nishiyama T."/>
            <person name="Sakayama H."/>
            <person name="Vries J.D."/>
            <person name="Buschmann H."/>
            <person name="Saint-Marcoux D."/>
            <person name="Ullrich K.K."/>
            <person name="Haas F.B."/>
            <person name="Vanderstraeten L."/>
            <person name="Becker D."/>
            <person name="Lang D."/>
            <person name="Vosolsobe S."/>
            <person name="Rombauts S."/>
            <person name="Wilhelmsson P.K.I."/>
            <person name="Janitza P."/>
            <person name="Kern R."/>
            <person name="Heyl A."/>
            <person name="Rumpler F."/>
            <person name="Villalobos L.I.A.C."/>
            <person name="Clay J.M."/>
            <person name="Skokan R."/>
            <person name="Toyoda A."/>
            <person name="Suzuki Y."/>
            <person name="Kagoshima H."/>
            <person name="Schijlen E."/>
            <person name="Tajeshwar N."/>
            <person name="Catarino B."/>
            <person name="Hetherington A.J."/>
            <person name="Saltykova A."/>
            <person name="Bonnot C."/>
            <person name="Breuninger H."/>
            <person name="Symeonidi A."/>
            <person name="Radhakrishnan G.V."/>
            <person name="Van Nieuwerburgh F."/>
            <person name="Deforce D."/>
            <person name="Chang C."/>
            <person name="Karol K.G."/>
            <person name="Hedrich R."/>
            <person name="Ulvskov P."/>
            <person name="Glockner G."/>
            <person name="Delwiche C.F."/>
            <person name="Petrasek J."/>
            <person name="Van de Peer Y."/>
            <person name="Friml J."/>
            <person name="Beilby M."/>
            <person name="Dolan L."/>
            <person name="Kohara Y."/>
            <person name="Sugano S."/>
            <person name="Fujiyama A."/>
            <person name="Delaux P.-M."/>
            <person name="Quint M."/>
            <person name="TheiBen G."/>
            <person name="Hagemann M."/>
            <person name="Harholt J."/>
            <person name="Dunand C."/>
            <person name="Zachgo S."/>
            <person name="Langdale J."/>
            <person name="Maumus F."/>
            <person name="Straeten D.V.D."/>
            <person name="Gould S.B."/>
            <person name="Rensing S.A."/>
        </authorList>
    </citation>
    <scope>NUCLEOTIDE SEQUENCE [LARGE SCALE GENOMIC DNA]</scope>
    <source>
        <strain evidence="4 5">S276</strain>
    </source>
</reference>
<feature type="compositionally biased region" description="Basic residues" evidence="2">
    <location>
        <begin position="218"/>
        <end position="232"/>
    </location>
</feature>
<organism evidence="4 5">
    <name type="scientific">Chara braunii</name>
    <name type="common">Braun's stonewort</name>
    <dbReference type="NCBI Taxonomy" id="69332"/>
    <lineage>
        <taxon>Eukaryota</taxon>
        <taxon>Viridiplantae</taxon>
        <taxon>Streptophyta</taxon>
        <taxon>Charophyceae</taxon>
        <taxon>Charales</taxon>
        <taxon>Characeae</taxon>
        <taxon>Chara</taxon>
    </lineage>
</organism>
<feature type="region of interest" description="Disordered" evidence="2">
    <location>
        <begin position="97"/>
        <end position="126"/>
    </location>
</feature>
<dbReference type="PROSITE" id="PS50158">
    <property type="entry name" value="ZF_CCHC"/>
    <property type="match status" value="1"/>
</dbReference>
<dbReference type="InterPro" id="IPR036875">
    <property type="entry name" value="Znf_CCHC_sf"/>
</dbReference>
<dbReference type="Proteomes" id="UP000265515">
    <property type="component" value="Unassembled WGS sequence"/>
</dbReference>
<evidence type="ECO:0000313" key="4">
    <source>
        <dbReference type="EMBL" id="GBG92115.1"/>
    </source>
</evidence>
<evidence type="ECO:0000256" key="2">
    <source>
        <dbReference type="SAM" id="MobiDB-lite"/>
    </source>
</evidence>
<feature type="region of interest" description="Disordered" evidence="2">
    <location>
        <begin position="1"/>
        <end position="45"/>
    </location>
</feature>
<evidence type="ECO:0000256" key="1">
    <source>
        <dbReference type="PROSITE-ProRule" id="PRU00047"/>
    </source>
</evidence>
<feature type="domain" description="CCHC-type" evidence="3">
    <location>
        <begin position="56"/>
        <end position="68"/>
    </location>
</feature>
<proteinExistence type="predicted"/>
<dbReference type="InterPro" id="IPR001878">
    <property type="entry name" value="Znf_CCHC"/>
</dbReference>
<dbReference type="SUPFAM" id="SSF57756">
    <property type="entry name" value="Retrovirus zinc finger-like domains"/>
    <property type="match status" value="1"/>
</dbReference>
<sequence>MYLTNTPNGVPGSSSYPTTNNGYGTSNSGPVIQGRPVGGPGFNTYNNGGTNRSGVCFNCGKAGHFARDRWAGRGRTGQPNNFDPELEEIKEQHRIARKEKQEMEERRKIEEDKKAREEEQARRDQDFARKAEEFKLQIRAELHEEWRKKKTEVEAATRESAKERRSPTGWWAKKLRRSRRKKRANKRYITASSESDISEDSEQSESYASTTESELTTKRRSTGKGRKRLRMKTKADKVKMKGRAKMSPLNKAPGVSKGECSKQARRSARGKACEDDSDEQAKEPRTPLTAGYKGLSAECSQKGIIDCCISAQKIYSTKKAIDLRKICDKKGIKYTRKPEIVELLARQQVELAYEGCGDLETNMEEEADTITASQRKTEEKGKQKMETLINRRTRVTLKSATVQPEDDSDRRCSTSSEARILARTKEEFLASGLHTFGPWKRDGRLGNAYVIPKHKDLNRWRPIAPAPADPASLTQRRTARALHYLLMGVPVQTSFYLNLVSDLADRLKATTHRLKAEECEQAVGRCYDIKEMFSHIPHDAVLQSAHQLLRRFEDADWKQVKVSFRGRACILSKTARKQDGYVSMKLKDLLKTVGFDLQHSFIKCGTKVMRQIFGISMGKSTSPVLASITCAMAEGRFLRALGTDRRLVAGWRIMDDISLVAGVPSSGCQASFLADFFNLFESSYDPSLKIVRKDECGLTWDFVGGTMMIGSKPLQLHYIPRSKNTDSLHETGKLEFQTLQDYSSYSDKKVKKAVL</sequence>
<keyword evidence="1" id="KW-0479">Metal-binding</keyword>
<feature type="compositionally biased region" description="Basic residues" evidence="2">
    <location>
        <begin position="174"/>
        <end position="186"/>
    </location>
</feature>
<keyword evidence="5" id="KW-1185">Reference proteome</keyword>
<feature type="compositionally biased region" description="Polar residues" evidence="2">
    <location>
        <begin position="1"/>
        <end position="30"/>
    </location>
</feature>
<dbReference type="GO" id="GO:0003676">
    <property type="term" value="F:nucleic acid binding"/>
    <property type="evidence" value="ECO:0007669"/>
    <property type="project" value="InterPro"/>
</dbReference>
<feature type="region of interest" description="Disordered" evidence="2">
    <location>
        <begin position="174"/>
        <end position="287"/>
    </location>
</feature>
<comment type="caution">
    <text evidence="4">The sequence shown here is derived from an EMBL/GenBank/DDBJ whole genome shotgun (WGS) entry which is preliminary data.</text>
</comment>